<keyword evidence="2" id="KW-1185">Reference proteome</keyword>
<gene>
    <name evidence="1" type="ORF">LA521A_17000</name>
</gene>
<evidence type="ECO:0000313" key="1">
    <source>
        <dbReference type="EMBL" id="BDU16499.1"/>
    </source>
</evidence>
<proteinExistence type="predicted"/>
<name>A0ABM8DD68_9GAMM</name>
<accession>A0ABM8DD68</accession>
<dbReference type="RefSeq" id="WP_281781884.1">
    <property type="nucleotide sequence ID" value="NZ_AP027041.1"/>
</dbReference>
<organism evidence="1 2">
    <name type="scientific">Lysobacter auxotrophicus</name>
    <dbReference type="NCBI Taxonomy" id="2992573"/>
    <lineage>
        <taxon>Bacteria</taxon>
        <taxon>Pseudomonadati</taxon>
        <taxon>Pseudomonadota</taxon>
        <taxon>Gammaproteobacteria</taxon>
        <taxon>Lysobacterales</taxon>
        <taxon>Lysobacteraceae</taxon>
        <taxon>Lysobacter</taxon>
    </lineage>
</organism>
<evidence type="ECO:0000313" key="2">
    <source>
        <dbReference type="Proteomes" id="UP001317822"/>
    </source>
</evidence>
<dbReference type="Proteomes" id="UP001317822">
    <property type="component" value="Chromosome"/>
</dbReference>
<protein>
    <submittedName>
        <fullName evidence="1">Uncharacterized protein</fullName>
    </submittedName>
</protein>
<sequence>MTLQGLSPVSTWRQSGRVSLWRYTENVRNYPGWNLNVDAAGCRSLLELLDALTTEGTGGRTITVTPPTSEQLRVPNNRGGAATWLAPEKWYVSLASDPGAWNFPPDTQPAVLALGSNWLAPLRAGIAGTQVGIGDQSIGDRKRGLALWLWW</sequence>
<reference evidence="1 2" key="1">
    <citation type="journal article" date="2023" name="Int. J. Syst. Evol. Microbiol.">
        <title>Physiological and genomic analyses of cobalamin (vitamin B12)-auxotrophy of Lysobacter auxotrophicus sp. nov., a methionine-auxotrophic chitinolytic bacterium isolated from chitin-treated soil.</title>
        <authorList>
            <person name="Saito A."/>
            <person name="Dohra H."/>
            <person name="Hamada M."/>
            <person name="Moriuchi R."/>
            <person name="Kotsuchibashi Y."/>
            <person name="Mori K."/>
        </authorList>
    </citation>
    <scope>NUCLEOTIDE SEQUENCE [LARGE SCALE GENOMIC DNA]</scope>
    <source>
        <strain evidence="1 2">5-21a</strain>
    </source>
</reference>
<dbReference type="EMBL" id="AP027041">
    <property type="protein sequence ID" value="BDU16499.1"/>
    <property type="molecule type" value="Genomic_DNA"/>
</dbReference>